<dbReference type="InterPro" id="IPR036709">
    <property type="entry name" value="Autotransporte_beta_dom_sf"/>
</dbReference>
<reference evidence="1 2" key="1">
    <citation type="submission" date="2019-06" db="EMBL/GenBank/DDBJ databases">
        <title>Complete genome sequence of Antarcticibacterium flavum KCTC 52984T from an Antarctic marine sediment.</title>
        <authorList>
            <person name="Lee Y.M."/>
            <person name="Shin S.C."/>
        </authorList>
    </citation>
    <scope>NUCLEOTIDE SEQUENCE [LARGE SCALE GENOMIC DNA]</scope>
    <source>
        <strain evidence="1 2">KCTC 52984</strain>
    </source>
</reference>
<protein>
    <recommendedName>
        <fullName evidence="3">Outer membrane protein beta-barrel domain-containing protein</fullName>
    </recommendedName>
</protein>
<dbReference type="KEGG" id="afla:FHG64_02220"/>
<dbReference type="AlphaFoldDB" id="A0A5B7WYP5"/>
<sequence length="154" mass="16283">MKKLFITLVVVMIGVTSAYSQGHLKLGVNAGIPVGDASDYSFQLGGDLAYMFNAIPILDIGPMVGYSHFFGDDDFDDMQFLPAAVAGRLNFPGITVGLDLGYAVGLNDGNDGGFYYRPQLGFRVLGLGLIASYQGISMDPGNISSVNLGVEFGL</sequence>
<dbReference type="EMBL" id="CP040812">
    <property type="protein sequence ID" value="QCY68306.1"/>
    <property type="molecule type" value="Genomic_DNA"/>
</dbReference>
<evidence type="ECO:0000313" key="1">
    <source>
        <dbReference type="EMBL" id="QCY68306.1"/>
    </source>
</evidence>
<name>A0A5B7WYP5_9FLAO</name>
<accession>A0A5B7WYP5</accession>
<dbReference type="Proteomes" id="UP000309016">
    <property type="component" value="Chromosome"/>
</dbReference>
<dbReference type="OrthoDB" id="1492374at2"/>
<keyword evidence="2" id="KW-1185">Reference proteome</keyword>
<gene>
    <name evidence="1" type="ORF">FHG64_02220</name>
</gene>
<organism evidence="1 2">
    <name type="scientific">Antarcticibacterium flavum</name>
    <dbReference type="NCBI Taxonomy" id="2058175"/>
    <lineage>
        <taxon>Bacteria</taxon>
        <taxon>Pseudomonadati</taxon>
        <taxon>Bacteroidota</taxon>
        <taxon>Flavobacteriia</taxon>
        <taxon>Flavobacteriales</taxon>
        <taxon>Flavobacteriaceae</taxon>
        <taxon>Antarcticibacterium</taxon>
    </lineage>
</organism>
<evidence type="ECO:0000313" key="2">
    <source>
        <dbReference type="Proteomes" id="UP000309016"/>
    </source>
</evidence>
<proteinExistence type="predicted"/>
<evidence type="ECO:0008006" key="3">
    <source>
        <dbReference type="Google" id="ProtNLM"/>
    </source>
</evidence>
<dbReference type="RefSeq" id="WP_139064882.1">
    <property type="nucleotide sequence ID" value="NZ_CP040812.1"/>
</dbReference>
<dbReference type="SUPFAM" id="SSF103515">
    <property type="entry name" value="Autotransporter"/>
    <property type="match status" value="1"/>
</dbReference>